<name>A0A6I0F8G2_9FIRM</name>
<evidence type="ECO:0000256" key="1">
    <source>
        <dbReference type="SAM" id="Phobius"/>
    </source>
</evidence>
<accession>A0A6I0F8G2</accession>
<evidence type="ECO:0000313" key="3">
    <source>
        <dbReference type="Proteomes" id="UP000432715"/>
    </source>
</evidence>
<keyword evidence="1" id="KW-0812">Transmembrane</keyword>
<protein>
    <recommendedName>
        <fullName evidence="4">YjcZ family sporulation protein</fullName>
    </recommendedName>
</protein>
<keyword evidence="1" id="KW-0472">Membrane</keyword>
<reference evidence="2 3" key="1">
    <citation type="submission" date="2019-10" db="EMBL/GenBank/DDBJ databases">
        <title>Alkaliphilus serpentinus sp. nov. and Alkaliphilus pronyensis sp. nov., two novel anaerobic alkaliphilic species isolated from the serpentinized-hosted hydrothermal field of the Prony Bay (New Caledonia).</title>
        <authorList>
            <person name="Postec A."/>
        </authorList>
    </citation>
    <scope>NUCLEOTIDE SEQUENCE [LARGE SCALE GENOMIC DNA]</scope>
    <source>
        <strain evidence="2 3">LacV</strain>
    </source>
</reference>
<feature type="transmembrane region" description="Helical" evidence="1">
    <location>
        <begin position="42"/>
        <end position="59"/>
    </location>
</feature>
<keyword evidence="3" id="KW-1185">Reference proteome</keyword>
<keyword evidence="1" id="KW-1133">Transmembrane helix</keyword>
<organism evidence="2 3">
    <name type="scientific">Alkaliphilus pronyensis</name>
    <dbReference type="NCBI Taxonomy" id="1482732"/>
    <lineage>
        <taxon>Bacteria</taxon>
        <taxon>Bacillati</taxon>
        <taxon>Bacillota</taxon>
        <taxon>Clostridia</taxon>
        <taxon>Peptostreptococcales</taxon>
        <taxon>Natronincolaceae</taxon>
        <taxon>Alkaliphilus</taxon>
    </lineage>
</organism>
<evidence type="ECO:0000313" key="2">
    <source>
        <dbReference type="EMBL" id="KAB3532044.1"/>
    </source>
</evidence>
<comment type="caution">
    <text evidence="2">The sequence shown here is derived from an EMBL/GenBank/DDBJ whole genome shotgun (WGS) entry which is preliminary data.</text>
</comment>
<evidence type="ECO:0008006" key="4">
    <source>
        <dbReference type="Google" id="ProtNLM"/>
    </source>
</evidence>
<sequence>MTEVRGNVLFGGVGGTNILLFFLILVVILINCPIFKDCGDSLLFFFLILVALFTGPTWFCY</sequence>
<dbReference type="AlphaFoldDB" id="A0A6I0F8G2"/>
<dbReference type="EMBL" id="WBZC01000052">
    <property type="protein sequence ID" value="KAB3532044.1"/>
    <property type="molecule type" value="Genomic_DNA"/>
</dbReference>
<dbReference type="Proteomes" id="UP000432715">
    <property type="component" value="Unassembled WGS sequence"/>
</dbReference>
<dbReference type="RefSeq" id="WP_151861914.1">
    <property type="nucleotide sequence ID" value="NZ_WBZC01000052.1"/>
</dbReference>
<feature type="transmembrane region" description="Helical" evidence="1">
    <location>
        <begin position="6"/>
        <end position="30"/>
    </location>
</feature>
<gene>
    <name evidence="2" type="ORF">F8154_12280</name>
</gene>
<proteinExistence type="predicted"/>